<protein>
    <submittedName>
        <fullName evidence="1">Uncharacterized protein</fullName>
    </submittedName>
</protein>
<proteinExistence type="predicted"/>
<reference evidence="1" key="1">
    <citation type="submission" date="2023-08" db="EMBL/GenBank/DDBJ databases">
        <title>A de novo genome assembly of Solanum verrucosum Schlechtendal, a Mexican diploid species geographically isolated from the other diploid A-genome species in potato relatives.</title>
        <authorList>
            <person name="Hosaka K."/>
        </authorList>
    </citation>
    <scope>NUCLEOTIDE SEQUENCE</scope>
    <source>
        <tissue evidence="1">Young leaves</tissue>
    </source>
</reference>
<sequence>MLLSFSSLSAHFNSLSGALLNISACFRRAAQLLVHRLTFYPPSYNLSLNLCLRFRFLSNDLHRYFFML</sequence>
<evidence type="ECO:0000313" key="2">
    <source>
        <dbReference type="Proteomes" id="UP001234989"/>
    </source>
</evidence>
<keyword evidence="2" id="KW-1185">Reference proteome</keyword>
<dbReference type="AlphaFoldDB" id="A0AAF0UCB8"/>
<gene>
    <name evidence="1" type="ORF">MTR67_036609</name>
</gene>
<dbReference type="Proteomes" id="UP001234989">
    <property type="component" value="Chromosome 8"/>
</dbReference>
<accession>A0AAF0UCB8</accession>
<name>A0AAF0UCB8_SOLVR</name>
<evidence type="ECO:0000313" key="1">
    <source>
        <dbReference type="EMBL" id="WMV43224.1"/>
    </source>
</evidence>
<dbReference type="EMBL" id="CP133619">
    <property type="protein sequence ID" value="WMV43224.1"/>
    <property type="molecule type" value="Genomic_DNA"/>
</dbReference>
<organism evidence="1 2">
    <name type="scientific">Solanum verrucosum</name>
    <dbReference type="NCBI Taxonomy" id="315347"/>
    <lineage>
        <taxon>Eukaryota</taxon>
        <taxon>Viridiplantae</taxon>
        <taxon>Streptophyta</taxon>
        <taxon>Embryophyta</taxon>
        <taxon>Tracheophyta</taxon>
        <taxon>Spermatophyta</taxon>
        <taxon>Magnoliopsida</taxon>
        <taxon>eudicotyledons</taxon>
        <taxon>Gunneridae</taxon>
        <taxon>Pentapetalae</taxon>
        <taxon>asterids</taxon>
        <taxon>lamiids</taxon>
        <taxon>Solanales</taxon>
        <taxon>Solanaceae</taxon>
        <taxon>Solanoideae</taxon>
        <taxon>Solaneae</taxon>
        <taxon>Solanum</taxon>
    </lineage>
</organism>